<accession>A0ABT3AT58</accession>
<comment type="caution">
    <text evidence="1">The sequence shown here is derived from an EMBL/GenBank/DDBJ whole genome shotgun (WGS) entry which is preliminary data.</text>
</comment>
<protein>
    <recommendedName>
        <fullName evidence="3">Filamentous hemagglutinin outer membrane protein</fullName>
    </recommendedName>
</protein>
<name>A0ABT3AT58_9CYAN</name>
<dbReference type="EMBL" id="JAOWRF010000033">
    <property type="protein sequence ID" value="MCV3212309.1"/>
    <property type="molecule type" value="Genomic_DNA"/>
</dbReference>
<proteinExistence type="predicted"/>
<evidence type="ECO:0000313" key="2">
    <source>
        <dbReference type="Proteomes" id="UP001526143"/>
    </source>
</evidence>
<evidence type="ECO:0008006" key="3">
    <source>
        <dbReference type="Google" id="ProtNLM"/>
    </source>
</evidence>
<gene>
    <name evidence="1" type="ORF">OGM63_01985</name>
</gene>
<sequence length="112" mass="12024">MIISDLNYLEAVSQETEVIGGSYYYNPGYNFYKNVSANVNTNTVFNSNTNINDVFNKNANINVRSSVTGNSSTFALDNEAQGYNSNTQGALNQLAVAGQYSGQNGVFVAAAN</sequence>
<dbReference type="Proteomes" id="UP001526143">
    <property type="component" value="Unassembled WGS sequence"/>
</dbReference>
<dbReference type="RefSeq" id="WP_263743819.1">
    <property type="nucleotide sequence ID" value="NZ_JAOWRF010000033.1"/>
</dbReference>
<reference evidence="1 2" key="1">
    <citation type="submission" date="2022-10" db="EMBL/GenBank/DDBJ databases">
        <title>Identification of biosynthetic pathway for the production of the potent trypsin inhibitor radiosumin.</title>
        <authorList>
            <person name="Fewer D.P."/>
            <person name="Delbaje E."/>
            <person name="Ouyang X."/>
            <person name="Agostino P.D."/>
            <person name="Wahlsten M."/>
            <person name="Jokela J."/>
            <person name="Permi P."/>
            <person name="Haapaniemi E."/>
            <person name="Koistinen H."/>
        </authorList>
    </citation>
    <scope>NUCLEOTIDE SEQUENCE [LARGE SCALE GENOMIC DNA]</scope>
    <source>
        <strain evidence="1 2">NIES-515</strain>
    </source>
</reference>
<keyword evidence="2" id="KW-1185">Reference proteome</keyword>
<evidence type="ECO:0000313" key="1">
    <source>
        <dbReference type="EMBL" id="MCV3212309.1"/>
    </source>
</evidence>
<organism evidence="1 2">
    <name type="scientific">Plectonema radiosum NIES-515</name>
    <dbReference type="NCBI Taxonomy" id="2986073"/>
    <lineage>
        <taxon>Bacteria</taxon>
        <taxon>Bacillati</taxon>
        <taxon>Cyanobacteriota</taxon>
        <taxon>Cyanophyceae</taxon>
        <taxon>Oscillatoriophycideae</taxon>
        <taxon>Oscillatoriales</taxon>
        <taxon>Microcoleaceae</taxon>
        <taxon>Plectonema</taxon>
    </lineage>
</organism>